<protein>
    <submittedName>
        <fullName evidence="2">Uncharacterized protein</fullName>
    </submittedName>
</protein>
<feature type="transmembrane region" description="Helical" evidence="1">
    <location>
        <begin position="45"/>
        <end position="71"/>
    </location>
</feature>
<dbReference type="Proteomes" id="UP000324748">
    <property type="component" value="Unassembled WGS sequence"/>
</dbReference>
<dbReference type="OrthoDB" id="2503470at2759"/>
<reference evidence="2 3" key="1">
    <citation type="submission" date="2019-05" db="EMBL/GenBank/DDBJ databases">
        <title>Emergence of the Ug99 lineage of the wheat stem rust pathogen through somatic hybridization.</title>
        <authorList>
            <person name="Li F."/>
            <person name="Upadhyaya N.M."/>
            <person name="Sperschneider J."/>
            <person name="Matny O."/>
            <person name="Nguyen-Phuc H."/>
            <person name="Mago R."/>
            <person name="Raley C."/>
            <person name="Miller M.E."/>
            <person name="Silverstein K.A.T."/>
            <person name="Henningsen E."/>
            <person name="Hirsch C.D."/>
            <person name="Visser B."/>
            <person name="Pretorius Z.A."/>
            <person name="Steffenson B.J."/>
            <person name="Schwessinger B."/>
            <person name="Dodds P.N."/>
            <person name="Figueroa M."/>
        </authorList>
    </citation>
    <scope>NUCLEOTIDE SEQUENCE [LARGE SCALE GENOMIC DNA]</scope>
    <source>
        <strain evidence="2">21-0</strain>
    </source>
</reference>
<organism evidence="2 3">
    <name type="scientific">Puccinia graminis f. sp. tritici</name>
    <dbReference type="NCBI Taxonomy" id="56615"/>
    <lineage>
        <taxon>Eukaryota</taxon>
        <taxon>Fungi</taxon>
        <taxon>Dikarya</taxon>
        <taxon>Basidiomycota</taxon>
        <taxon>Pucciniomycotina</taxon>
        <taxon>Pucciniomycetes</taxon>
        <taxon>Pucciniales</taxon>
        <taxon>Pucciniaceae</taxon>
        <taxon>Puccinia</taxon>
    </lineage>
</organism>
<dbReference type="AlphaFoldDB" id="A0A5B0NVE5"/>
<name>A0A5B0NVE5_PUCGR</name>
<feature type="transmembrane region" description="Helical" evidence="1">
    <location>
        <begin position="219"/>
        <end position="240"/>
    </location>
</feature>
<feature type="transmembrane region" description="Helical" evidence="1">
    <location>
        <begin position="91"/>
        <end position="115"/>
    </location>
</feature>
<evidence type="ECO:0000313" key="2">
    <source>
        <dbReference type="EMBL" id="KAA1092762.1"/>
    </source>
</evidence>
<feature type="transmembrane region" description="Helical" evidence="1">
    <location>
        <begin position="290"/>
        <end position="312"/>
    </location>
</feature>
<keyword evidence="1" id="KW-0812">Transmembrane</keyword>
<evidence type="ECO:0000313" key="3">
    <source>
        <dbReference type="Proteomes" id="UP000324748"/>
    </source>
</evidence>
<sequence>MQANVKTVIRIPFRCTIGDLELWSCLGSKPRDQLEFILGTRMDRLWTMVSAALALAFFQLLIGCVCEVYTYLSYVALKSPGFANKMSIGVWIQFIWLYNFYSYFITSWGAISTCLSSPQPSTVLRFPMLRRAGSLYAICVIIPLLVTIFTLAWSIALGFSYHKIQADVAQVRGMLTKASSERKSGGHPNIQQMIQILENAKTLLNTTRTLILRLKYNSLLWAAIWTLTAAMYTYSVWPLIKMFRVCYKRMEEIKATEQPAMNSKKAPGASKRDRPHERVGIALRRSYRFLMWHCVVMTMSIFYNFSICLVVGVHSEHVIVVSEWRALGAWLFLVGGAFSATAMLSQTWRSYIKFDFAQEVSEQVTGLENESETTNKHKWNTLASGSSGNPTLSELVMSTGQHKTESTEDVLVISITEVTRDKIKSQCNIETLRE</sequence>
<keyword evidence="1" id="KW-0472">Membrane</keyword>
<comment type="caution">
    <text evidence="2">The sequence shown here is derived from an EMBL/GenBank/DDBJ whole genome shotgun (WGS) entry which is preliminary data.</text>
</comment>
<gene>
    <name evidence="2" type="ORF">PGT21_013368</name>
</gene>
<keyword evidence="3" id="KW-1185">Reference proteome</keyword>
<dbReference type="EMBL" id="VSWC01000080">
    <property type="protein sequence ID" value="KAA1092762.1"/>
    <property type="molecule type" value="Genomic_DNA"/>
</dbReference>
<evidence type="ECO:0000256" key="1">
    <source>
        <dbReference type="SAM" id="Phobius"/>
    </source>
</evidence>
<feature type="transmembrane region" description="Helical" evidence="1">
    <location>
        <begin position="324"/>
        <end position="344"/>
    </location>
</feature>
<accession>A0A5B0NVE5</accession>
<keyword evidence="1" id="KW-1133">Transmembrane helix</keyword>
<proteinExistence type="predicted"/>
<feature type="transmembrane region" description="Helical" evidence="1">
    <location>
        <begin position="135"/>
        <end position="156"/>
    </location>
</feature>